<dbReference type="Proteomes" id="UP000663868">
    <property type="component" value="Unassembled WGS sequence"/>
</dbReference>
<dbReference type="EMBL" id="CAJOBB010017871">
    <property type="protein sequence ID" value="CAF4343474.1"/>
    <property type="molecule type" value="Genomic_DNA"/>
</dbReference>
<organism evidence="1 2">
    <name type="scientific">Adineta steineri</name>
    <dbReference type="NCBI Taxonomy" id="433720"/>
    <lineage>
        <taxon>Eukaryota</taxon>
        <taxon>Metazoa</taxon>
        <taxon>Spiralia</taxon>
        <taxon>Gnathifera</taxon>
        <taxon>Rotifera</taxon>
        <taxon>Eurotatoria</taxon>
        <taxon>Bdelloidea</taxon>
        <taxon>Adinetida</taxon>
        <taxon>Adinetidae</taxon>
        <taxon>Adineta</taxon>
    </lineage>
</organism>
<reference evidence="1" key="1">
    <citation type="submission" date="2021-02" db="EMBL/GenBank/DDBJ databases">
        <authorList>
            <person name="Nowell W R."/>
        </authorList>
    </citation>
    <scope>NUCLEOTIDE SEQUENCE</scope>
</reference>
<evidence type="ECO:0000313" key="1">
    <source>
        <dbReference type="EMBL" id="CAF4343474.1"/>
    </source>
</evidence>
<accession>A0A820KPT3</accession>
<evidence type="ECO:0000313" key="2">
    <source>
        <dbReference type="Proteomes" id="UP000663868"/>
    </source>
</evidence>
<feature type="non-terminal residue" evidence="1">
    <location>
        <position position="1"/>
    </location>
</feature>
<comment type="caution">
    <text evidence="1">The sequence shown here is derived from an EMBL/GenBank/DDBJ whole genome shotgun (WGS) entry which is preliminary data.</text>
</comment>
<proteinExistence type="predicted"/>
<protein>
    <submittedName>
        <fullName evidence="1">Uncharacterized protein</fullName>
    </submittedName>
</protein>
<name>A0A820KPT3_9BILA</name>
<sequence>SVELCHGNDTTNGEPLLLITFGSGTDHYSREIPSHFNFSTNHTQNFGSNIDLNQFAFVNKAHRNMDDWHTGILDHTKNEANGYIFAIEVNERVGTVLFQYNVSDLCADQRYQFSAYLANINKKIPSVPKPNVQFQVREPGNMNKRLARKNTSDLPQCDQLIWLKYCLSFNASNSTVVLLMTSNVKGWAGNNLAIDDIELHLCPNGICDLCSTG</sequence>
<gene>
    <name evidence="1" type="ORF">KXQ929_LOCUS47852</name>
</gene>
<dbReference type="AlphaFoldDB" id="A0A820KPT3"/>